<feature type="binding site" evidence="8 10">
    <location>
        <position position="132"/>
    </location>
    <ligand>
        <name>substrate</name>
    </ligand>
</feature>
<feature type="domain" description="Tetrapyrrole biosynthesis glutamyl-tRNA reductase dimerisation" evidence="14">
    <location>
        <begin position="333"/>
        <end position="422"/>
    </location>
</feature>
<comment type="pathway">
    <text evidence="1 8 13">Porphyrin-containing compound metabolism; protoporphyrin-IX biosynthesis; 5-aminolevulinate from L-glutamyl-tRNA(Glu): step 1/2.</text>
</comment>
<dbReference type="InterPro" id="IPR018214">
    <property type="entry name" value="GluRdtase_CS"/>
</dbReference>
<evidence type="ECO:0000259" key="15">
    <source>
        <dbReference type="Pfam" id="PF01488"/>
    </source>
</evidence>
<dbReference type="GO" id="GO:0019353">
    <property type="term" value="P:protoporphyrinogen IX biosynthetic process from glutamate"/>
    <property type="evidence" value="ECO:0007669"/>
    <property type="project" value="TreeGrafter"/>
</dbReference>
<evidence type="ECO:0000256" key="12">
    <source>
        <dbReference type="PIRSR" id="PIRSR000445-4"/>
    </source>
</evidence>
<feature type="binding site" evidence="8 11">
    <location>
        <begin position="201"/>
        <end position="206"/>
    </location>
    <ligand>
        <name>NADP(+)</name>
        <dbReference type="ChEBI" id="CHEBI:58349"/>
    </ligand>
</feature>
<dbReference type="GO" id="GO:0008883">
    <property type="term" value="F:glutamyl-tRNA reductase activity"/>
    <property type="evidence" value="ECO:0007669"/>
    <property type="project" value="UniProtKB-UniRule"/>
</dbReference>
<protein>
    <recommendedName>
        <fullName evidence="3 8">Glutamyl-tRNA reductase</fullName>
        <shortName evidence="8">GluTR</shortName>
        <ecNumber evidence="3 8">1.2.1.70</ecNumber>
    </recommendedName>
</protein>
<evidence type="ECO:0000256" key="10">
    <source>
        <dbReference type="PIRSR" id="PIRSR000445-2"/>
    </source>
</evidence>
<organism evidence="17 18">
    <name type="scientific">Tistlia consotensis USBA 355</name>
    <dbReference type="NCBI Taxonomy" id="560819"/>
    <lineage>
        <taxon>Bacteria</taxon>
        <taxon>Pseudomonadati</taxon>
        <taxon>Pseudomonadota</taxon>
        <taxon>Alphaproteobacteria</taxon>
        <taxon>Rhodospirillales</taxon>
        <taxon>Rhodovibrionaceae</taxon>
        <taxon>Tistlia</taxon>
    </lineage>
</organism>
<comment type="similarity">
    <text evidence="2 8 13">Belongs to the glutamyl-tRNA reductase family.</text>
</comment>
<dbReference type="NCBIfam" id="TIGR01035">
    <property type="entry name" value="hemA"/>
    <property type="match status" value="1"/>
</dbReference>
<dbReference type="InterPro" id="IPR000343">
    <property type="entry name" value="4pyrrol_synth_GluRdtase"/>
</dbReference>
<comment type="miscellaneous">
    <text evidence="8">During catalysis, the active site Cys acts as a nucleophile attacking the alpha-carbonyl group of tRNA-bound glutamate with the formation of a thioester intermediate between enzyme and glutamate, and the concomitant release of tRNA(Glu). The thioester intermediate is finally reduced by direct hydride transfer from NADPH, to form the product GSA.</text>
</comment>
<dbReference type="PANTHER" id="PTHR43013:SF1">
    <property type="entry name" value="GLUTAMYL-TRNA REDUCTASE"/>
    <property type="match status" value="1"/>
</dbReference>
<evidence type="ECO:0000256" key="8">
    <source>
        <dbReference type="HAMAP-Rule" id="MF_00087"/>
    </source>
</evidence>
<evidence type="ECO:0000256" key="5">
    <source>
        <dbReference type="ARBA" id="ARBA00023002"/>
    </source>
</evidence>
<dbReference type="EMBL" id="FWZX01000011">
    <property type="protein sequence ID" value="SMF33732.1"/>
    <property type="molecule type" value="Genomic_DNA"/>
</dbReference>
<dbReference type="SUPFAM" id="SSF69075">
    <property type="entry name" value="Glutamyl tRNA-reductase dimerization domain"/>
    <property type="match status" value="1"/>
</dbReference>
<dbReference type="Pfam" id="PF01488">
    <property type="entry name" value="Shikimate_DH"/>
    <property type="match status" value="1"/>
</dbReference>
<dbReference type="InterPro" id="IPR036291">
    <property type="entry name" value="NAD(P)-bd_dom_sf"/>
</dbReference>
<evidence type="ECO:0000256" key="1">
    <source>
        <dbReference type="ARBA" id="ARBA00005059"/>
    </source>
</evidence>
<dbReference type="AlphaFoldDB" id="A0A1Y6C2P8"/>
<accession>A0A1Y6C2P8</accession>
<comment type="function">
    <text evidence="8">Catalyzes the NADPH-dependent reduction of glutamyl-tRNA(Glu) to glutamate 1-semialdehyde (GSA).</text>
</comment>
<dbReference type="PIRSF" id="PIRSF000445">
    <property type="entry name" value="4pyrrol_synth_GluRdtase"/>
    <property type="match status" value="1"/>
</dbReference>
<dbReference type="Pfam" id="PF05201">
    <property type="entry name" value="GlutR_N"/>
    <property type="match status" value="1"/>
</dbReference>
<evidence type="ECO:0000313" key="18">
    <source>
        <dbReference type="Proteomes" id="UP000192917"/>
    </source>
</evidence>
<name>A0A1Y6C2P8_9PROT</name>
<evidence type="ECO:0000256" key="3">
    <source>
        <dbReference type="ARBA" id="ARBA00012970"/>
    </source>
</evidence>
<dbReference type="InterPro" id="IPR015896">
    <property type="entry name" value="4pyrrol_synth_GluRdtase_dimer"/>
</dbReference>
<dbReference type="PANTHER" id="PTHR43013">
    <property type="entry name" value="GLUTAMYL-TRNA REDUCTASE"/>
    <property type="match status" value="1"/>
</dbReference>
<evidence type="ECO:0000256" key="13">
    <source>
        <dbReference type="RuleBase" id="RU000584"/>
    </source>
</evidence>
<dbReference type="SUPFAM" id="SSF69742">
    <property type="entry name" value="Glutamyl tRNA-reductase catalytic, N-terminal domain"/>
    <property type="match status" value="1"/>
</dbReference>
<keyword evidence="4 8" id="KW-0521">NADP</keyword>
<feature type="domain" description="Quinate/shikimate 5-dehydrogenase/glutamyl-tRNA reductase" evidence="15">
    <location>
        <begin position="184"/>
        <end position="317"/>
    </location>
</feature>
<dbReference type="Gene3D" id="3.40.50.720">
    <property type="entry name" value="NAD(P)-binding Rossmann-like Domain"/>
    <property type="match status" value="1"/>
</dbReference>
<dbReference type="Gene3D" id="3.30.460.30">
    <property type="entry name" value="Glutamyl-tRNA reductase, N-terminal domain"/>
    <property type="match status" value="1"/>
</dbReference>
<proteinExistence type="inferred from homology"/>
<feature type="domain" description="Glutamyl-tRNA reductase N-terminal" evidence="16">
    <location>
        <begin position="19"/>
        <end position="168"/>
    </location>
</feature>
<dbReference type="SUPFAM" id="SSF51735">
    <property type="entry name" value="NAD(P)-binding Rossmann-fold domains"/>
    <property type="match status" value="1"/>
</dbReference>
<evidence type="ECO:0000256" key="11">
    <source>
        <dbReference type="PIRSR" id="PIRSR000445-3"/>
    </source>
</evidence>
<comment type="subunit">
    <text evidence="8">Homodimer.</text>
</comment>
<sequence length="430" mass="46370">MSAVSPSAGLRDPAELLIVGVSYKSASFDLRESLFQPEEALPERLAELRAAGFGEALLLSTCDRVELLLAAADLEAEAAVARDRLAAWAGWPAEAVEAQSYALSGEAALRHLFAVAAALDSQILGEPQILGQLRDSLRLAGEAGLGGPLIDRAVQAALQAARKVRGQTPLAERPVTLAAAALRVARDLHGDLGRCSALILGLGEMGELLAGELRSAGLGDLAVCHPQERRAQSAALRLRCHRRSWEEREAALVGADIVVAASGSGRYAVDRELVRRVLKRRRRKPLFLVDAALPRDVEPGVEEIDGAFVYDLDDLERLAQAGRSHRESAAGAAWRLIDQELRQFRREQAEREGLDALLALRRHAEALRRDVLAERGGDAEAATRLLLNRLLHDPSEVLRAAAAGDPGERALLEKALARLFRLAPARGEDQ</sequence>
<dbReference type="InterPro" id="IPR006151">
    <property type="entry name" value="Shikm_DH/Glu-tRNA_Rdtase"/>
</dbReference>
<dbReference type="Pfam" id="PF00745">
    <property type="entry name" value="GlutR_dimer"/>
    <property type="match status" value="1"/>
</dbReference>
<dbReference type="InterPro" id="IPR015895">
    <property type="entry name" value="4pyrrol_synth_GluRdtase_N"/>
</dbReference>
<evidence type="ECO:0000256" key="6">
    <source>
        <dbReference type="ARBA" id="ARBA00023244"/>
    </source>
</evidence>
<dbReference type="InterPro" id="IPR036453">
    <property type="entry name" value="GluRdtase_dimer_dom_sf"/>
</dbReference>
<feature type="binding site" evidence="8 10">
    <location>
        <begin position="61"/>
        <end position="64"/>
    </location>
    <ligand>
        <name>substrate</name>
    </ligand>
</feature>
<dbReference type="InterPro" id="IPR036343">
    <property type="entry name" value="GluRdtase_N_sf"/>
</dbReference>
<dbReference type="HAMAP" id="MF_00087">
    <property type="entry name" value="Glu_tRNA_reductase"/>
    <property type="match status" value="1"/>
</dbReference>
<feature type="active site" description="Nucleophile" evidence="8 9">
    <location>
        <position position="62"/>
    </location>
</feature>
<keyword evidence="18" id="KW-1185">Reference proteome</keyword>
<feature type="binding site" evidence="8 10">
    <location>
        <position position="121"/>
    </location>
    <ligand>
        <name>substrate</name>
    </ligand>
</feature>
<dbReference type="RefSeq" id="WP_085123524.1">
    <property type="nucleotide sequence ID" value="NZ_FWZX01000011.1"/>
</dbReference>
<keyword evidence="6 8" id="KW-0627">Porphyrin biosynthesis</keyword>
<gene>
    <name evidence="8" type="primary">hemA</name>
    <name evidence="17" type="ORF">SAMN05428998_111154</name>
</gene>
<evidence type="ECO:0000313" key="17">
    <source>
        <dbReference type="EMBL" id="SMF33732.1"/>
    </source>
</evidence>
<evidence type="ECO:0000256" key="4">
    <source>
        <dbReference type="ARBA" id="ARBA00022857"/>
    </source>
</evidence>
<dbReference type="UniPathway" id="UPA00251">
    <property type="reaction ID" value="UER00316"/>
</dbReference>
<comment type="catalytic activity">
    <reaction evidence="7 8 13">
        <text>(S)-4-amino-5-oxopentanoate + tRNA(Glu) + NADP(+) = L-glutamyl-tRNA(Glu) + NADPH + H(+)</text>
        <dbReference type="Rhea" id="RHEA:12344"/>
        <dbReference type="Rhea" id="RHEA-COMP:9663"/>
        <dbReference type="Rhea" id="RHEA-COMP:9680"/>
        <dbReference type="ChEBI" id="CHEBI:15378"/>
        <dbReference type="ChEBI" id="CHEBI:57501"/>
        <dbReference type="ChEBI" id="CHEBI:57783"/>
        <dbReference type="ChEBI" id="CHEBI:58349"/>
        <dbReference type="ChEBI" id="CHEBI:78442"/>
        <dbReference type="ChEBI" id="CHEBI:78520"/>
        <dbReference type="EC" id="1.2.1.70"/>
    </reaction>
</comment>
<dbReference type="GO" id="GO:0050661">
    <property type="term" value="F:NADP binding"/>
    <property type="evidence" value="ECO:0007669"/>
    <property type="project" value="InterPro"/>
</dbReference>
<evidence type="ECO:0000259" key="16">
    <source>
        <dbReference type="Pfam" id="PF05201"/>
    </source>
</evidence>
<dbReference type="PROSITE" id="PS00747">
    <property type="entry name" value="GLUTR"/>
    <property type="match status" value="1"/>
</dbReference>
<dbReference type="STRING" id="560819.SAMN05428998_111154"/>
<dbReference type="EC" id="1.2.1.70" evidence="3 8"/>
<feature type="binding site" evidence="8 10">
    <location>
        <begin position="126"/>
        <end position="128"/>
    </location>
    <ligand>
        <name>substrate</name>
    </ligand>
</feature>
<dbReference type="Proteomes" id="UP000192917">
    <property type="component" value="Unassembled WGS sequence"/>
</dbReference>
<keyword evidence="5 8" id="KW-0560">Oxidoreductase</keyword>
<reference evidence="17 18" key="1">
    <citation type="submission" date="2017-04" db="EMBL/GenBank/DDBJ databases">
        <authorList>
            <person name="Afonso C.L."/>
            <person name="Miller P.J."/>
            <person name="Scott M.A."/>
            <person name="Spackman E."/>
            <person name="Goraichik I."/>
            <person name="Dimitrov K.M."/>
            <person name="Suarez D.L."/>
            <person name="Swayne D.E."/>
        </authorList>
    </citation>
    <scope>NUCLEOTIDE SEQUENCE [LARGE SCALE GENOMIC DNA]</scope>
    <source>
        <strain evidence="17 18">USBA 355</strain>
    </source>
</reference>
<evidence type="ECO:0000259" key="14">
    <source>
        <dbReference type="Pfam" id="PF00745"/>
    </source>
</evidence>
<comment type="domain">
    <text evidence="8">Possesses an unusual extended V-shaped dimeric structure with each monomer consisting of three distinct domains arranged along a curved 'spinal' alpha-helix. The N-terminal catalytic domain specifically recognizes the glutamate moiety of the substrate. The second domain is the NADPH-binding domain, and the third C-terminal domain is responsible for dimerization.</text>
</comment>
<evidence type="ECO:0000256" key="7">
    <source>
        <dbReference type="ARBA" id="ARBA00047464"/>
    </source>
</evidence>
<evidence type="ECO:0000256" key="9">
    <source>
        <dbReference type="PIRSR" id="PIRSR000445-1"/>
    </source>
</evidence>
<evidence type="ECO:0000256" key="2">
    <source>
        <dbReference type="ARBA" id="ARBA00005916"/>
    </source>
</evidence>
<feature type="site" description="Important for activity" evidence="8 12">
    <location>
        <position position="111"/>
    </location>
</feature>